<evidence type="ECO:0000313" key="3">
    <source>
        <dbReference type="Proteomes" id="UP000324222"/>
    </source>
</evidence>
<accession>A0A5B7F9A5</accession>
<name>A0A5B7F9A5_PORTR</name>
<feature type="region of interest" description="Disordered" evidence="1">
    <location>
        <begin position="64"/>
        <end position="94"/>
    </location>
</feature>
<reference evidence="2 3" key="1">
    <citation type="submission" date="2019-05" db="EMBL/GenBank/DDBJ databases">
        <title>Another draft genome of Portunus trituberculatus and its Hox gene families provides insights of decapod evolution.</title>
        <authorList>
            <person name="Jeong J.-H."/>
            <person name="Song I."/>
            <person name="Kim S."/>
            <person name="Choi T."/>
            <person name="Kim D."/>
            <person name="Ryu S."/>
            <person name="Kim W."/>
        </authorList>
    </citation>
    <scope>NUCLEOTIDE SEQUENCE [LARGE SCALE GENOMIC DNA]</scope>
    <source>
        <tissue evidence="2">Muscle</tissue>
    </source>
</reference>
<gene>
    <name evidence="2" type="ORF">E2C01_036667</name>
</gene>
<dbReference type="EMBL" id="VSRR010005659">
    <property type="protein sequence ID" value="MPC43032.1"/>
    <property type="molecule type" value="Genomic_DNA"/>
</dbReference>
<proteinExistence type="predicted"/>
<keyword evidence="3" id="KW-1185">Reference proteome</keyword>
<evidence type="ECO:0000313" key="2">
    <source>
        <dbReference type="EMBL" id="MPC43032.1"/>
    </source>
</evidence>
<protein>
    <submittedName>
        <fullName evidence="2">Uncharacterized protein</fullName>
    </submittedName>
</protein>
<dbReference type="AlphaFoldDB" id="A0A5B7F9A5"/>
<dbReference type="Proteomes" id="UP000324222">
    <property type="component" value="Unassembled WGS sequence"/>
</dbReference>
<comment type="caution">
    <text evidence="2">The sequence shown here is derived from an EMBL/GenBank/DDBJ whole genome shotgun (WGS) entry which is preliminary data.</text>
</comment>
<evidence type="ECO:0000256" key="1">
    <source>
        <dbReference type="SAM" id="MobiDB-lite"/>
    </source>
</evidence>
<sequence length="94" mass="10375">MQIPVGAVMAARLSYVAGAKRHSGSGATQPVSMQIATFSFRPSIQQSMCFFKPRNLWMTREKLEEKSGGELSEVKAKVGKRPRGDPADSRHVLR</sequence>
<organism evidence="2 3">
    <name type="scientific">Portunus trituberculatus</name>
    <name type="common">Swimming crab</name>
    <name type="synonym">Neptunus trituberculatus</name>
    <dbReference type="NCBI Taxonomy" id="210409"/>
    <lineage>
        <taxon>Eukaryota</taxon>
        <taxon>Metazoa</taxon>
        <taxon>Ecdysozoa</taxon>
        <taxon>Arthropoda</taxon>
        <taxon>Crustacea</taxon>
        <taxon>Multicrustacea</taxon>
        <taxon>Malacostraca</taxon>
        <taxon>Eumalacostraca</taxon>
        <taxon>Eucarida</taxon>
        <taxon>Decapoda</taxon>
        <taxon>Pleocyemata</taxon>
        <taxon>Brachyura</taxon>
        <taxon>Eubrachyura</taxon>
        <taxon>Portunoidea</taxon>
        <taxon>Portunidae</taxon>
        <taxon>Portuninae</taxon>
        <taxon>Portunus</taxon>
    </lineage>
</organism>